<geneLocation type="mitochondrion" evidence="7"/>
<gene>
    <name evidence="6" type="ORF">PBRA_005723</name>
    <name evidence="7" type="ORF">PLBR_LOCUS8311</name>
</gene>
<keyword evidence="2 5" id="KW-0853">WD repeat</keyword>
<evidence type="ECO:0000256" key="1">
    <source>
        <dbReference type="ARBA" id="ARBA00004123"/>
    </source>
</evidence>
<dbReference type="PROSITE" id="PS50082">
    <property type="entry name" value="WD_REPEATS_2"/>
    <property type="match status" value="1"/>
</dbReference>
<name>A0A0G4IPR7_PLABS</name>
<dbReference type="AlphaFoldDB" id="A0A0G4IPR7"/>
<dbReference type="SMART" id="SM00320">
    <property type="entry name" value="WD40"/>
    <property type="match status" value="4"/>
</dbReference>
<dbReference type="Proteomes" id="UP000290189">
    <property type="component" value="Unassembled WGS sequence"/>
</dbReference>
<dbReference type="SUPFAM" id="SSF50978">
    <property type="entry name" value="WD40 repeat-like"/>
    <property type="match status" value="1"/>
</dbReference>
<sequence length="395" mass="42963">MNRHLLNPFDRDYPEVVDGALSLGAPDHPDEVTCIAFNLWGTLLAGGTRHGACLIWDFETRGIARRLRRLDPQGKPYDSAAVSSVAWSRDGTLVLVGSSAGYVIQWDVLRKSSTFVTDFDADVISAAQHPSKYTVYAVCFSSGDAVVIDHVHMRRRAIPPPSRESSRGTCVQFTNDGSAVFVGWSRGSITLHDSATLVILASADFAGHSPVTSISISYEGDAVLVNTADRVRLCSATSLRVEREFVDAVNRVPFRVSCFSGNGDYIAAGPSRKSAPHSIYIWNRLDGSLLALLDGPLRGIIAIQWHSHKPVIVAVMSTGEPVVWSKNVSENWQAFAPDFVELEENVVFDESQLDDMPVVAPNAMEEAVDILTISAAFDDTADGLRHLPISPLDVD</sequence>
<organism evidence="6 8">
    <name type="scientific">Plasmodiophora brassicae</name>
    <name type="common">Clubroot disease agent</name>
    <dbReference type="NCBI Taxonomy" id="37360"/>
    <lineage>
        <taxon>Eukaryota</taxon>
        <taxon>Sar</taxon>
        <taxon>Rhizaria</taxon>
        <taxon>Endomyxa</taxon>
        <taxon>Phytomyxea</taxon>
        <taxon>Plasmodiophorida</taxon>
        <taxon>Plasmodiophoridae</taxon>
        <taxon>Plasmodiophora</taxon>
    </lineage>
</organism>
<proteinExistence type="predicted"/>
<dbReference type="OrthoDB" id="196858at2759"/>
<keyword evidence="8" id="KW-1185">Reference proteome</keyword>
<dbReference type="PANTHER" id="PTHR44040">
    <property type="entry name" value="RETINOBLASTOMA-BINDING PROTEIN 5"/>
    <property type="match status" value="1"/>
</dbReference>
<dbReference type="InterPro" id="IPR037850">
    <property type="entry name" value="RBBP5/Swd1"/>
</dbReference>
<evidence type="ECO:0000256" key="3">
    <source>
        <dbReference type="ARBA" id="ARBA00022737"/>
    </source>
</evidence>
<evidence type="ECO:0000256" key="2">
    <source>
        <dbReference type="ARBA" id="ARBA00022574"/>
    </source>
</evidence>
<feature type="repeat" description="WD" evidence="5">
    <location>
        <begin position="25"/>
        <end position="66"/>
    </location>
</feature>
<accession>A0A0G4IPR7</accession>
<dbReference type="InterPro" id="IPR036322">
    <property type="entry name" value="WD40_repeat_dom_sf"/>
</dbReference>
<reference evidence="6 8" key="1">
    <citation type="submission" date="2015-02" db="EMBL/GenBank/DDBJ databases">
        <authorList>
            <person name="Chooi Y.-H."/>
        </authorList>
    </citation>
    <scope>NUCLEOTIDE SEQUENCE [LARGE SCALE GENOMIC DNA]</scope>
    <source>
        <strain evidence="6">E3</strain>
    </source>
</reference>
<evidence type="ECO:0000313" key="6">
    <source>
        <dbReference type="EMBL" id="CEO97119.1"/>
    </source>
</evidence>
<dbReference type="InterPro" id="IPR015943">
    <property type="entry name" value="WD40/YVTN_repeat-like_dom_sf"/>
</dbReference>
<keyword evidence="7" id="KW-0496">Mitochondrion</keyword>
<dbReference type="Pfam" id="PF00400">
    <property type="entry name" value="WD40"/>
    <property type="match status" value="2"/>
</dbReference>
<evidence type="ECO:0000313" key="7">
    <source>
        <dbReference type="EMBL" id="SPR01096.1"/>
    </source>
</evidence>
<keyword evidence="3" id="KW-0677">Repeat</keyword>
<protein>
    <submittedName>
        <fullName evidence="6">Uncharacterized protein</fullName>
    </submittedName>
</protein>
<dbReference type="GO" id="GO:0048188">
    <property type="term" value="C:Set1C/COMPASS complex"/>
    <property type="evidence" value="ECO:0007669"/>
    <property type="project" value="InterPro"/>
</dbReference>
<dbReference type="PANTHER" id="PTHR44040:SF1">
    <property type="entry name" value="RETINOBLASTOMA-BINDING PROTEIN 5"/>
    <property type="match status" value="1"/>
</dbReference>
<evidence type="ECO:0000256" key="5">
    <source>
        <dbReference type="PROSITE-ProRule" id="PRU00221"/>
    </source>
</evidence>
<dbReference type="Gene3D" id="2.130.10.10">
    <property type="entry name" value="YVTN repeat-like/Quinoprotein amine dehydrogenase"/>
    <property type="match status" value="1"/>
</dbReference>
<dbReference type="EMBL" id="OVEO01000016">
    <property type="protein sequence ID" value="SPR01096.1"/>
    <property type="molecule type" value="Genomic_DNA"/>
</dbReference>
<dbReference type="Proteomes" id="UP000039324">
    <property type="component" value="Unassembled WGS sequence"/>
</dbReference>
<dbReference type="STRING" id="37360.A0A0G4IPR7"/>
<dbReference type="EMBL" id="CDSF01000078">
    <property type="protein sequence ID" value="CEO97119.1"/>
    <property type="molecule type" value="Genomic_DNA"/>
</dbReference>
<comment type="subcellular location">
    <subcellularLocation>
        <location evidence="1">Nucleus</location>
    </subcellularLocation>
</comment>
<dbReference type="OMA" id="DYEDDIM"/>
<keyword evidence="4" id="KW-0539">Nucleus</keyword>
<evidence type="ECO:0000313" key="8">
    <source>
        <dbReference type="Proteomes" id="UP000039324"/>
    </source>
</evidence>
<evidence type="ECO:0000256" key="4">
    <source>
        <dbReference type="ARBA" id="ARBA00023242"/>
    </source>
</evidence>
<evidence type="ECO:0000313" key="9">
    <source>
        <dbReference type="Proteomes" id="UP000290189"/>
    </source>
</evidence>
<dbReference type="InterPro" id="IPR001680">
    <property type="entry name" value="WD40_rpt"/>
</dbReference>
<reference evidence="7 9" key="2">
    <citation type="submission" date="2018-03" db="EMBL/GenBank/DDBJ databases">
        <authorList>
            <person name="Fogelqvist J."/>
        </authorList>
    </citation>
    <scope>NUCLEOTIDE SEQUENCE [LARGE SCALE GENOMIC DNA]</scope>
</reference>